<dbReference type="Gene3D" id="1.10.10.10">
    <property type="entry name" value="Winged helix-like DNA-binding domain superfamily/Winged helix DNA-binding domain"/>
    <property type="match status" value="1"/>
</dbReference>
<dbReference type="InterPro" id="IPR036388">
    <property type="entry name" value="WH-like_DNA-bd_sf"/>
</dbReference>
<organism evidence="1 2">
    <name type="scientific">Vibrio mytili</name>
    <dbReference type="NCBI Taxonomy" id="50718"/>
    <lineage>
        <taxon>Bacteria</taxon>
        <taxon>Pseudomonadati</taxon>
        <taxon>Pseudomonadota</taxon>
        <taxon>Gammaproteobacteria</taxon>
        <taxon>Vibrionales</taxon>
        <taxon>Vibrionaceae</taxon>
        <taxon>Vibrio</taxon>
    </lineage>
</organism>
<name>A0A0C3EB64_9VIBR</name>
<dbReference type="GeneID" id="83585849"/>
<dbReference type="AlphaFoldDB" id="A0A0C3EB64"/>
<dbReference type="OrthoDB" id="5881437at2"/>
<dbReference type="Pfam" id="PF09904">
    <property type="entry name" value="HTH_43"/>
    <property type="match status" value="1"/>
</dbReference>
<dbReference type="Proteomes" id="UP000031977">
    <property type="component" value="Unassembled WGS sequence"/>
</dbReference>
<dbReference type="EMBL" id="JXOK01000015">
    <property type="protein sequence ID" value="KIN11663.1"/>
    <property type="molecule type" value="Genomic_DNA"/>
</dbReference>
<comment type="caution">
    <text evidence="1">The sequence shown here is derived from an EMBL/GenBank/DDBJ whole genome shotgun (WGS) entry which is preliminary data.</text>
</comment>
<gene>
    <name evidence="1" type="ORF">SU60_06205</name>
</gene>
<accession>A0A0C3EB64</accession>
<dbReference type="RefSeq" id="WP_014386681.1">
    <property type="nucleotide sequence ID" value="NZ_CBCRVP010000007.1"/>
</dbReference>
<evidence type="ECO:0008006" key="3">
    <source>
        <dbReference type="Google" id="ProtNLM"/>
    </source>
</evidence>
<dbReference type="InterPro" id="IPR017162">
    <property type="entry name" value="UCP037266"/>
</dbReference>
<protein>
    <recommendedName>
        <fullName evidence="3">DNA-binding protein</fullName>
    </recommendedName>
</protein>
<reference evidence="1 2" key="1">
    <citation type="submission" date="2015-01" db="EMBL/GenBank/DDBJ databases">
        <title>Draft genome of Vibrio mytili type strain CAIM 528.</title>
        <authorList>
            <person name="Gonzalez-Castillo A."/>
            <person name="Gomez-Gil B."/>
            <person name="Enciso-Ibarra J."/>
        </authorList>
    </citation>
    <scope>NUCLEOTIDE SEQUENCE [LARGE SCALE GENOMIC DNA]</scope>
    <source>
        <strain evidence="1 2">CAIM 528</strain>
    </source>
</reference>
<sequence>MKLSQDMSRKFELVNALSKLDKPSLHDLHSETKIPESTIKRQLAMLRDEFDMKIIFIRESRGERGATGYYMITDWGILDREKFILRHGKL</sequence>
<evidence type="ECO:0000313" key="2">
    <source>
        <dbReference type="Proteomes" id="UP000031977"/>
    </source>
</evidence>
<proteinExistence type="predicted"/>
<evidence type="ECO:0000313" key="1">
    <source>
        <dbReference type="EMBL" id="KIN11663.1"/>
    </source>
</evidence>
<dbReference type="STRING" id="50718.SU60_06205"/>
<keyword evidence="2" id="KW-1185">Reference proteome</keyword>